<evidence type="ECO:0000256" key="1">
    <source>
        <dbReference type="SAM" id="Phobius"/>
    </source>
</evidence>
<name>A0A5N6SEK8_ASPPS</name>
<dbReference type="OrthoDB" id="5399817at2759"/>
<feature type="transmembrane region" description="Helical" evidence="1">
    <location>
        <begin position="37"/>
        <end position="58"/>
    </location>
</feature>
<keyword evidence="1" id="KW-0472">Membrane</keyword>
<evidence type="ECO:0000313" key="3">
    <source>
        <dbReference type="Proteomes" id="UP000325672"/>
    </source>
</evidence>
<dbReference type="EMBL" id="ML743640">
    <property type="protein sequence ID" value="KAE8132121.1"/>
    <property type="molecule type" value="Genomic_DNA"/>
</dbReference>
<protein>
    <submittedName>
        <fullName evidence="2">Uncharacterized protein</fullName>
    </submittedName>
</protein>
<sequence>MANPAHLKAAAYGSLILAFGHALSSRKFMRLRRFQELPSIAFVCSTVGWFQGSGYLVLTGILFTFIYTMYCHCALTAYLNFLALLNLQWSLNPQALDEPLNRAIAALLTLIAWGSSVSYLRGGVKSSGFITAAAGAFQAWAAFRG</sequence>
<reference evidence="2 3" key="1">
    <citation type="submission" date="2019-04" db="EMBL/GenBank/DDBJ databases">
        <title>Friends and foes A comparative genomics study of 23 Aspergillus species from section Flavi.</title>
        <authorList>
            <consortium name="DOE Joint Genome Institute"/>
            <person name="Kjaerbolling I."/>
            <person name="Vesth T."/>
            <person name="Frisvad J.C."/>
            <person name="Nybo J.L."/>
            <person name="Theobald S."/>
            <person name="Kildgaard S."/>
            <person name="Isbrandt T."/>
            <person name="Kuo A."/>
            <person name="Sato A."/>
            <person name="Lyhne E.K."/>
            <person name="Kogle M.E."/>
            <person name="Wiebenga A."/>
            <person name="Kun R.S."/>
            <person name="Lubbers R.J."/>
            <person name="Makela M.R."/>
            <person name="Barry K."/>
            <person name="Chovatia M."/>
            <person name="Clum A."/>
            <person name="Daum C."/>
            <person name="Haridas S."/>
            <person name="He G."/>
            <person name="LaButti K."/>
            <person name="Lipzen A."/>
            <person name="Mondo S."/>
            <person name="Riley R."/>
            <person name="Salamov A."/>
            <person name="Simmons B.A."/>
            <person name="Magnuson J.K."/>
            <person name="Henrissat B."/>
            <person name="Mortensen U.H."/>
            <person name="Larsen T.O."/>
            <person name="Devries R.P."/>
            <person name="Grigoriev I.V."/>
            <person name="Machida M."/>
            <person name="Baker S.E."/>
            <person name="Andersen M.R."/>
        </authorList>
    </citation>
    <scope>NUCLEOTIDE SEQUENCE [LARGE SCALE GENOMIC DNA]</scope>
    <source>
        <strain evidence="2 3">CBS 117625</strain>
    </source>
</reference>
<feature type="transmembrane region" description="Helical" evidence="1">
    <location>
        <begin position="64"/>
        <end position="87"/>
    </location>
</feature>
<gene>
    <name evidence="2" type="ORF">BDV38DRAFT_224061</name>
</gene>
<dbReference type="RefSeq" id="XP_031908184.1">
    <property type="nucleotide sequence ID" value="XM_032052828.1"/>
</dbReference>
<keyword evidence="1" id="KW-0812">Transmembrane</keyword>
<keyword evidence="3" id="KW-1185">Reference proteome</keyword>
<dbReference type="GeneID" id="43637038"/>
<dbReference type="Proteomes" id="UP000325672">
    <property type="component" value="Unassembled WGS sequence"/>
</dbReference>
<keyword evidence="1" id="KW-1133">Transmembrane helix</keyword>
<evidence type="ECO:0000313" key="2">
    <source>
        <dbReference type="EMBL" id="KAE8132121.1"/>
    </source>
</evidence>
<organism evidence="2 3">
    <name type="scientific">Aspergillus pseudotamarii</name>
    <dbReference type="NCBI Taxonomy" id="132259"/>
    <lineage>
        <taxon>Eukaryota</taxon>
        <taxon>Fungi</taxon>
        <taxon>Dikarya</taxon>
        <taxon>Ascomycota</taxon>
        <taxon>Pezizomycotina</taxon>
        <taxon>Eurotiomycetes</taxon>
        <taxon>Eurotiomycetidae</taxon>
        <taxon>Eurotiales</taxon>
        <taxon>Aspergillaceae</taxon>
        <taxon>Aspergillus</taxon>
        <taxon>Aspergillus subgen. Circumdati</taxon>
    </lineage>
</organism>
<dbReference type="AlphaFoldDB" id="A0A5N6SEK8"/>
<proteinExistence type="predicted"/>
<accession>A0A5N6SEK8</accession>